<sequence length="417" mass="45095">MSSLARASVWTAGSVLVKVGAGLVVIKLLALSFGPEGVGLAGNYRQLITVLGALAGAGISNGVTRMIAAAPTTADAPSASLGTAVTITLGWSLALALLLWWGAVPLSRLLFGIEDYDRVIRVLALLQVGMAVASLLQAILKGFRDARACALTVVIGSVSGMMAFVLCVWLTGYAGALVGLALAPTLLVFPACWLLHRRTPLRWRTFAPRWDRRQARLLGTFTLMTLITAVTLPVSYVLMRNLLAAQDGWDAVGIWQGMMTISDAWLQFITASLSVWLLPTLSRLTEKTAVRDEILRTLRFVLPWLSFGAVALWLSRDIGIGLLFSPKFTPMRSLFGWQLAGDVLKVGAYVFGYLVVARASLRFYVLAETCQCALLLAFAYWLIPLHGAIGAAQAYLAAYLIYFLLCSGVFTLYCRRA</sequence>
<name>C6C7A8_MUSP7</name>
<dbReference type="PANTHER" id="PTHR30250:SF30">
    <property type="entry name" value="LIPID III FLIPPASE"/>
    <property type="match status" value="1"/>
</dbReference>
<evidence type="ECO:0000256" key="2">
    <source>
        <dbReference type="ARBA" id="ARBA00022475"/>
    </source>
</evidence>
<keyword evidence="5 6" id="KW-0472">Membrane</keyword>
<dbReference type="eggNOG" id="COG2244">
    <property type="taxonomic scope" value="Bacteria"/>
</dbReference>
<evidence type="ECO:0000256" key="3">
    <source>
        <dbReference type="ARBA" id="ARBA00022692"/>
    </source>
</evidence>
<feature type="transmembrane region" description="Helical" evidence="6">
    <location>
        <begin position="177"/>
        <end position="196"/>
    </location>
</feature>
<dbReference type="AlphaFoldDB" id="C6C7A8"/>
<keyword evidence="3 6" id="KW-0812">Transmembrane</keyword>
<feature type="transmembrane region" description="Helical" evidence="6">
    <location>
        <begin position="264"/>
        <end position="285"/>
    </location>
</feature>
<keyword evidence="2" id="KW-1003">Cell membrane</keyword>
<dbReference type="RefSeq" id="WP_012763849.1">
    <property type="nucleotide sequence ID" value="NC_012880.1"/>
</dbReference>
<evidence type="ECO:0000256" key="4">
    <source>
        <dbReference type="ARBA" id="ARBA00022989"/>
    </source>
</evidence>
<dbReference type="NCBIfam" id="NF011679">
    <property type="entry name" value="PRK15099.1"/>
    <property type="match status" value="1"/>
</dbReference>
<protein>
    <submittedName>
        <fullName evidence="7">Polysaccharide biosynthesis protein</fullName>
    </submittedName>
</protein>
<proteinExistence type="predicted"/>
<dbReference type="InterPro" id="IPR044550">
    <property type="entry name" value="WzxE"/>
</dbReference>
<feature type="transmembrane region" description="Helical" evidence="6">
    <location>
        <begin position="363"/>
        <end position="383"/>
    </location>
</feature>
<feature type="transmembrane region" description="Helical" evidence="6">
    <location>
        <begin position="395"/>
        <end position="414"/>
    </location>
</feature>
<comment type="subcellular location">
    <subcellularLocation>
        <location evidence="1">Cell membrane</location>
        <topology evidence="1">Multi-pass membrane protein</topology>
    </subcellularLocation>
</comment>
<dbReference type="InterPro" id="IPR002797">
    <property type="entry name" value="Polysacc_synth"/>
</dbReference>
<evidence type="ECO:0000256" key="6">
    <source>
        <dbReference type="SAM" id="Phobius"/>
    </source>
</evidence>
<dbReference type="KEGG" id="dda:Dd703_0209"/>
<evidence type="ECO:0000313" key="7">
    <source>
        <dbReference type="EMBL" id="ACS84026.1"/>
    </source>
</evidence>
<dbReference type="STRING" id="579405.Dd703_0209"/>
<evidence type="ECO:0000256" key="1">
    <source>
        <dbReference type="ARBA" id="ARBA00004651"/>
    </source>
</evidence>
<evidence type="ECO:0000256" key="5">
    <source>
        <dbReference type="ARBA" id="ARBA00023136"/>
    </source>
</evidence>
<dbReference type="CDD" id="cd13125">
    <property type="entry name" value="MATE_like_10"/>
    <property type="match status" value="1"/>
</dbReference>
<dbReference type="InterPro" id="IPR050833">
    <property type="entry name" value="Poly_Biosynth_Transport"/>
</dbReference>
<dbReference type="GO" id="GO:0005886">
    <property type="term" value="C:plasma membrane"/>
    <property type="evidence" value="ECO:0007669"/>
    <property type="project" value="UniProtKB-SubCell"/>
</dbReference>
<dbReference type="PANTHER" id="PTHR30250">
    <property type="entry name" value="PST FAMILY PREDICTED COLANIC ACID TRANSPORTER"/>
    <property type="match status" value="1"/>
</dbReference>
<keyword evidence="4 6" id="KW-1133">Transmembrane helix</keyword>
<dbReference type="EMBL" id="CP001654">
    <property type="protein sequence ID" value="ACS84026.1"/>
    <property type="molecule type" value="Genomic_DNA"/>
</dbReference>
<dbReference type="HOGENOM" id="CLU_042154_0_0_6"/>
<dbReference type="Proteomes" id="UP000002734">
    <property type="component" value="Chromosome"/>
</dbReference>
<feature type="transmembrane region" description="Helical" evidence="6">
    <location>
        <begin position="148"/>
        <end position="171"/>
    </location>
</feature>
<gene>
    <name evidence="7" type="ordered locus">Dd703_0209</name>
</gene>
<dbReference type="Pfam" id="PF01943">
    <property type="entry name" value="Polysacc_synt"/>
    <property type="match status" value="1"/>
</dbReference>
<feature type="transmembrane region" description="Helical" evidence="6">
    <location>
        <begin position="118"/>
        <end position="136"/>
    </location>
</feature>
<accession>C6C7A8</accession>
<reference evidence="7" key="1">
    <citation type="submission" date="2009-06" db="EMBL/GenBank/DDBJ databases">
        <title>Complete sequence of Dickeya dadantii Ech703.</title>
        <authorList>
            <consortium name="US DOE Joint Genome Institute"/>
            <person name="Lucas S."/>
            <person name="Copeland A."/>
            <person name="Lapidus A."/>
            <person name="Glavina del Rio T."/>
            <person name="Dalin E."/>
            <person name="Tice H."/>
            <person name="Bruce D."/>
            <person name="Goodwin L."/>
            <person name="Pitluck S."/>
            <person name="Chertkov O."/>
            <person name="Brettin T."/>
            <person name="Detter J.C."/>
            <person name="Han C."/>
            <person name="Larimer F."/>
            <person name="Land M."/>
            <person name="Hauser L."/>
            <person name="Kyrpides N."/>
            <person name="Mikhailova N."/>
            <person name="Balakrishnan V."/>
            <person name="Glasner J."/>
            <person name="Perna N.T."/>
        </authorList>
    </citation>
    <scope>NUCLEOTIDE SEQUENCE [LARGE SCALE GENOMIC DNA]</scope>
    <source>
        <strain evidence="7">Ech703</strain>
    </source>
</reference>
<keyword evidence="8" id="KW-1185">Reference proteome</keyword>
<dbReference type="GO" id="GO:0009246">
    <property type="term" value="P:enterobacterial common antigen biosynthetic process"/>
    <property type="evidence" value="ECO:0007669"/>
    <property type="project" value="InterPro"/>
</dbReference>
<feature type="transmembrane region" description="Helical" evidence="6">
    <location>
        <begin position="46"/>
        <end position="68"/>
    </location>
</feature>
<feature type="transmembrane region" description="Helical" evidence="6">
    <location>
        <begin position="297"/>
        <end position="315"/>
    </location>
</feature>
<feature type="transmembrane region" description="Helical" evidence="6">
    <location>
        <begin position="12"/>
        <end position="34"/>
    </location>
</feature>
<feature type="transmembrane region" description="Helical" evidence="6">
    <location>
        <begin position="217"/>
        <end position="239"/>
    </location>
</feature>
<feature type="transmembrane region" description="Helical" evidence="6">
    <location>
        <begin position="335"/>
        <end position="356"/>
    </location>
</feature>
<evidence type="ECO:0000313" key="8">
    <source>
        <dbReference type="Proteomes" id="UP000002734"/>
    </source>
</evidence>
<organism evidence="7 8">
    <name type="scientific">Musicola paradisiaca (strain Ech703)</name>
    <name type="common">Dickeya paradisiaca</name>
    <name type="synonym">Dickeya dadantii</name>
    <dbReference type="NCBI Taxonomy" id="579405"/>
    <lineage>
        <taxon>Bacteria</taxon>
        <taxon>Pseudomonadati</taxon>
        <taxon>Pseudomonadota</taxon>
        <taxon>Gammaproteobacteria</taxon>
        <taxon>Enterobacterales</taxon>
        <taxon>Pectobacteriaceae</taxon>
        <taxon>Musicola</taxon>
    </lineage>
</organism>
<feature type="transmembrane region" description="Helical" evidence="6">
    <location>
        <begin position="80"/>
        <end position="103"/>
    </location>
</feature>